<proteinExistence type="inferred from homology"/>
<protein>
    <recommendedName>
        <fullName evidence="6">Chromosome partition protein Smc</fullName>
    </recommendedName>
</protein>
<dbReference type="HAMAP" id="MF_01894">
    <property type="entry name" value="Smc_prok"/>
    <property type="match status" value="1"/>
</dbReference>
<keyword evidence="5 6" id="KW-0238">DNA-binding</keyword>
<keyword evidence="3 6" id="KW-0067">ATP-binding</keyword>
<evidence type="ECO:0000313" key="8">
    <source>
        <dbReference type="EMBL" id="MDO1447478.1"/>
    </source>
</evidence>
<evidence type="ECO:0000256" key="3">
    <source>
        <dbReference type="ARBA" id="ARBA00022840"/>
    </source>
</evidence>
<keyword evidence="9" id="KW-1185">Reference proteome</keyword>
<evidence type="ECO:0000256" key="2">
    <source>
        <dbReference type="ARBA" id="ARBA00022741"/>
    </source>
</evidence>
<organism evidence="8 9">
    <name type="scientific">Rhodocytophaga aerolata</name>
    <dbReference type="NCBI Taxonomy" id="455078"/>
    <lineage>
        <taxon>Bacteria</taxon>
        <taxon>Pseudomonadati</taxon>
        <taxon>Bacteroidota</taxon>
        <taxon>Cytophagia</taxon>
        <taxon>Cytophagales</taxon>
        <taxon>Rhodocytophagaceae</taxon>
        <taxon>Rhodocytophaga</taxon>
    </lineage>
</organism>
<keyword evidence="2 6" id="KW-0547">Nucleotide-binding</keyword>
<dbReference type="RefSeq" id="WP_302038282.1">
    <property type="nucleotide sequence ID" value="NZ_JAUKPO010000007.1"/>
</dbReference>
<dbReference type="InterPro" id="IPR003395">
    <property type="entry name" value="RecF/RecN/SMC_N"/>
</dbReference>
<name>A0ABT8R8F0_9BACT</name>
<dbReference type="NCBIfam" id="TIGR02168">
    <property type="entry name" value="SMC_prok_B"/>
    <property type="match status" value="1"/>
</dbReference>
<feature type="coiled-coil region" evidence="6">
    <location>
        <begin position="842"/>
        <end position="939"/>
    </location>
</feature>
<comment type="similarity">
    <text evidence="6">Belongs to the SMC family.</text>
</comment>
<dbReference type="Gene3D" id="3.30.70.1620">
    <property type="match status" value="1"/>
</dbReference>
<comment type="subunit">
    <text evidence="6">Homodimer.</text>
</comment>
<dbReference type="Proteomes" id="UP001168528">
    <property type="component" value="Unassembled WGS sequence"/>
</dbReference>
<dbReference type="PIRSF" id="PIRSF005719">
    <property type="entry name" value="SMC"/>
    <property type="match status" value="1"/>
</dbReference>
<evidence type="ECO:0000259" key="7">
    <source>
        <dbReference type="SMART" id="SM00968"/>
    </source>
</evidence>
<dbReference type="PANTHER" id="PTHR43977">
    <property type="entry name" value="STRUCTURAL MAINTENANCE OF CHROMOSOMES PROTEIN 3"/>
    <property type="match status" value="1"/>
</dbReference>
<dbReference type="InterPro" id="IPR027417">
    <property type="entry name" value="P-loop_NTPase"/>
</dbReference>
<comment type="caution">
    <text evidence="8">The sequence shown here is derived from an EMBL/GenBank/DDBJ whole genome shotgun (WGS) entry which is preliminary data.</text>
</comment>
<dbReference type="SMART" id="SM00968">
    <property type="entry name" value="SMC_hinge"/>
    <property type="match status" value="1"/>
</dbReference>
<dbReference type="Gene3D" id="6.10.140.1720">
    <property type="match status" value="1"/>
</dbReference>
<dbReference type="Pfam" id="PF02463">
    <property type="entry name" value="SMC_N"/>
    <property type="match status" value="1"/>
</dbReference>
<feature type="coiled-coil region" evidence="6">
    <location>
        <begin position="174"/>
        <end position="215"/>
    </location>
</feature>
<dbReference type="SUPFAM" id="SSF75553">
    <property type="entry name" value="Smc hinge domain"/>
    <property type="match status" value="1"/>
</dbReference>
<feature type="coiled-coil region" evidence="6">
    <location>
        <begin position="255"/>
        <end position="492"/>
    </location>
</feature>
<accession>A0ABT8R8F0</accession>
<feature type="domain" description="SMC hinge" evidence="7">
    <location>
        <begin position="520"/>
        <end position="633"/>
    </location>
</feature>
<feature type="binding site" evidence="6">
    <location>
        <begin position="32"/>
        <end position="39"/>
    </location>
    <ligand>
        <name>ATP</name>
        <dbReference type="ChEBI" id="CHEBI:30616"/>
    </ligand>
</feature>
<evidence type="ECO:0000256" key="1">
    <source>
        <dbReference type="ARBA" id="ARBA00022490"/>
    </source>
</evidence>
<dbReference type="InterPro" id="IPR036277">
    <property type="entry name" value="SMC_hinge_sf"/>
</dbReference>
<gene>
    <name evidence="6 8" type="primary">smc</name>
    <name evidence="8" type="ORF">Q0590_14515</name>
</gene>
<evidence type="ECO:0000256" key="4">
    <source>
        <dbReference type="ARBA" id="ARBA00023054"/>
    </source>
</evidence>
<evidence type="ECO:0000256" key="6">
    <source>
        <dbReference type="HAMAP-Rule" id="MF_01894"/>
    </source>
</evidence>
<reference evidence="8" key="1">
    <citation type="submission" date="2023-07" db="EMBL/GenBank/DDBJ databases">
        <title>The genome sequence of Rhodocytophaga aerolata KACC 12507.</title>
        <authorList>
            <person name="Zhang X."/>
        </authorList>
    </citation>
    <scope>NUCLEOTIDE SEQUENCE</scope>
    <source>
        <strain evidence="8">KACC 12507</strain>
    </source>
</reference>
<dbReference type="InterPro" id="IPR010935">
    <property type="entry name" value="SMC_hinge"/>
</dbReference>
<evidence type="ECO:0000313" key="9">
    <source>
        <dbReference type="Proteomes" id="UP001168528"/>
    </source>
</evidence>
<dbReference type="EMBL" id="JAUKPO010000007">
    <property type="protein sequence ID" value="MDO1447478.1"/>
    <property type="molecule type" value="Genomic_DNA"/>
</dbReference>
<keyword evidence="1 6" id="KW-0963">Cytoplasm</keyword>
<dbReference type="InterPro" id="IPR011890">
    <property type="entry name" value="SMC_prok"/>
</dbReference>
<sequence length="1192" mass="136538">MQLNKLEIKGFKSFGDKVIINFDEGITGIVGPNGCGKSNVVDAIRWVLGEQKTKALRSEKMENIIFNGTKTRKALQMAEVSLTFNNNRNLLPTEYSQVTVTRKYYRTGESEYMLNNVACRLKDITNLFLDTGIGSDSYAIIELKMVDEILNDKDNSRRGLFEEAAGISKFKIRKRETLRKLEDTDNDLSRVEDLLHEISKNLKTLEKQAKQTQSYFKLKEEYKHWSIALAWKTISKHSDAFISLGKHIETEQNRRSSLQDLLLEKDAQLDKEKNELLEKEKLLSARQKTLNEYINKIRQYESEKKIRSERLNFLSDKVSSLQTEIETDTEQKEKSEESVRRLQLEKQAAEVNFRETEAQVKVLLEEYQEQKELTQDLQREATLLNQTYRSKQDEIFQLKKALEIKQIQLSSLKQELERASSDNAAQSSNLSLFEEKLYEVNTQLEEHQEKYTTLQKQVQTLQQELGQTEVAIETTRQDLAQTNRTLDAKQNEYKLTKSLVDNLEGFPEAIKYLKKHHGFDKSAPLLSDIVTCSSDYRIAIENYLEPVMNYYVVQTEEQAYQAIGWLSHAEKGRAHFFVLDNVKGYQSPKPALADPAKGIVAAIDIVDYEEKYKPLISILLEGVYILSQSHSSIPGNDGAIFITQNGKITRRRFSISGGSVGSFEGKRIGRARNLESLKTEIAELSEKLTQYTAAQQKLQQRKGDLLSKAGELNNQISRLQKEINTLSQEQISIKTRQEQTALLLSNQTMRHSAILEQMEVLQEEITEQEPEAEKWGKELKAMESKINTLNQDLLTQNEMLGLRSSAYNQETIRFHQQQNKVAGIIQEITHKASILQSSHLRLEKNQEELTKAQMALEELIGSGERNDDELVAMYKEKENIETGVNEAEKNYYQARGTIDKLEKESKEVQRQRETTDSLISELHHRLNETKLQLTSVKERLSVEFSIDLDTFIEEKQTAAGKIIMEGVPEDITEPAIKEKVQEIKSKMDRIGPINPLALEAFEEMKSRYDFINSQKQDLVNAKQSLLDTIQEISMVAKDNFMKAYEQIRQNFIKVFRSLFSEEDTCDLKLSNPDNPLESSIEILAKPKGKRPLTINQLSGGEKTLTAISLLFAIYLLKPAPFCIFDEVDAPLDDANIDKFNNIIRKFSNESQFIIVTHNKRTMVSTDIIYGITQTEGDIGVSKVVPVDLRALV</sequence>
<feature type="coiled-coil region" evidence="6">
    <location>
        <begin position="674"/>
        <end position="729"/>
    </location>
</feature>
<dbReference type="Gene3D" id="1.20.1060.20">
    <property type="match status" value="1"/>
</dbReference>
<dbReference type="Gene3D" id="3.40.50.300">
    <property type="entry name" value="P-loop containing nucleotide triphosphate hydrolases"/>
    <property type="match status" value="2"/>
</dbReference>
<dbReference type="InterPro" id="IPR024704">
    <property type="entry name" value="SMC"/>
</dbReference>
<feature type="coiled-coil region" evidence="6">
    <location>
        <begin position="772"/>
        <end position="799"/>
    </location>
</feature>
<keyword evidence="4 6" id="KW-0175">Coiled coil</keyword>
<dbReference type="Pfam" id="PF06470">
    <property type="entry name" value="SMC_hinge"/>
    <property type="match status" value="1"/>
</dbReference>
<dbReference type="SUPFAM" id="SSF52540">
    <property type="entry name" value="P-loop containing nucleoside triphosphate hydrolases"/>
    <property type="match status" value="2"/>
</dbReference>
<comment type="subcellular location">
    <subcellularLocation>
        <location evidence="6">Cytoplasm</location>
    </subcellularLocation>
</comment>
<evidence type="ECO:0000256" key="5">
    <source>
        <dbReference type="ARBA" id="ARBA00023125"/>
    </source>
</evidence>
<comment type="function">
    <text evidence="6">Required for chromosome condensation and partitioning.</text>
</comment>
<comment type="domain">
    <text evidence="6">Contains large globular domains required for ATP hydrolysis at each terminus and a third globular domain forming a flexible hinge near the middle of the molecule. These domains are separated by coiled-coil structures.</text>
</comment>